<dbReference type="EMBL" id="CAADIH010000005">
    <property type="protein sequence ID" value="VFR36656.1"/>
    <property type="molecule type" value="Genomic_DNA"/>
</dbReference>
<dbReference type="PANTHER" id="PTHR30203:SF32">
    <property type="entry name" value="CATION EFFLUX SYSTEM PROTEIN CUSC"/>
    <property type="match status" value="1"/>
</dbReference>
<dbReference type="EMBL" id="CAADIE010000004">
    <property type="protein sequence ID" value="VFR36165.1"/>
    <property type="molecule type" value="Genomic_DNA"/>
</dbReference>
<dbReference type="GO" id="GO:0016020">
    <property type="term" value="C:membrane"/>
    <property type="evidence" value="ECO:0007669"/>
    <property type="project" value="InterPro"/>
</dbReference>
<dbReference type="PANTHER" id="PTHR30203">
    <property type="entry name" value="OUTER MEMBRANE CATION EFFLUX PROTEIN"/>
    <property type="match status" value="1"/>
</dbReference>
<protein>
    <submittedName>
        <fullName evidence="1">RND efflux system, outer membrane lipoprotein CmeC</fullName>
    </submittedName>
</protein>
<organism evidence="1">
    <name type="scientific">plant metagenome</name>
    <dbReference type="NCBI Taxonomy" id="1297885"/>
    <lineage>
        <taxon>unclassified sequences</taxon>
        <taxon>metagenomes</taxon>
        <taxon>organismal metagenomes</taxon>
    </lineage>
</organism>
<proteinExistence type="predicted"/>
<dbReference type="InterPro" id="IPR010131">
    <property type="entry name" value="MdtP/NodT-like"/>
</dbReference>
<dbReference type="InterPro" id="IPR003423">
    <property type="entry name" value="OMP_efflux"/>
</dbReference>
<dbReference type="Pfam" id="PF02321">
    <property type="entry name" value="OEP"/>
    <property type="match status" value="2"/>
</dbReference>
<dbReference type="Gene3D" id="2.20.200.10">
    <property type="entry name" value="Outer membrane efflux proteins (OEP)"/>
    <property type="match status" value="1"/>
</dbReference>
<sequence length="483" mass="51663">MCPPALALLAALLGGCTTLAPRYQQPDAPVSAHWPTLPASAGGEGRAADISWQQLIADPTLREVMQLALENNRDLRIAVLNIEKSRAQYRIQRAELLPQVAVGASEAAQRTPASVSSSGVGGISRTYSADVGISSYELDLFGRVRSLKAQALQSYLATEEAQRSIHISLLAEVATSYMTLVADLERSWLADETLRSRVEALALQWERHGVGSANDLELRQAEGEMEAARFDALALSSQVEQDFNALELLVGAPLPDSLQSQEPPQFGRTLGVEAIPAGLPSDLLQHRPDILAAEHHLIAANANIGTARAAFFPSIHLTGSAGRASDDLSELFDSGGRAWSFVPQISLPIFNGGRLRANLSISKADRDIAVAEYEKAIQTAFREVADALALRGVVDVQVEAQQKRVEAASAAYTLVKLRYDNGVSGYLEVLDAQRALNAAQQTLVQTELARQASLVALYKALGGGWTGSVETVASVGAPTRETE</sequence>
<evidence type="ECO:0000313" key="2">
    <source>
        <dbReference type="EMBL" id="VFR36656.1"/>
    </source>
</evidence>
<reference evidence="1" key="1">
    <citation type="submission" date="2019-03" db="EMBL/GenBank/DDBJ databases">
        <authorList>
            <person name="Danneels B."/>
        </authorList>
    </citation>
    <scope>NUCLEOTIDE SEQUENCE</scope>
</reference>
<keyword evidence="1" id="KW-0449">Lipoprotein</keyword>
<dbReference type="SUPFAM" id="SSF56954">
    <property type="entry name" value="Outer membrane efflux proteins (OEP)"/>
    <property type="match status" value="1"/>
</dbReference>
<accession>A0A484QF60</accession>
<gene>
    <name evidence="1" type="ORF">BER1_3946</name>
    <name evidence="2" type="ORF">BER2_3918</name>
</gene>
<name>A0A484QF60_9ZZZZ</name>
<dbReference type="NCBIfam" id="TIGR01845">
    <property type="entry name" value="outer_NodT"/>
    <property type="match status" value="1"/>
</dbReference>
<dbReference type="Gene3D" id="1.20.1600.10">
    <property type="entry name" value="Outer membrane efflux proteins (OEP)"/>
    <property type="match status" value="1"/>
</dbReference>
<dbReference type="GO" id="GO:0015562">
    <property type="term" value="F:efflux transmembrane transporter activity"/>
    <property type="evidence" value="ECO:0007669"/>
    <property type="project" value="InterPro"/>
</dbReference>
<evidence type="ECO:0000313" key="1">
    <source>
        <dbReference type="EMBL" id="VFR36165.1"/>
    </source>
</evidence>
<dbReference type="AlphaFoldDB" id="A0A484QF60"/>